<dbReference type="CDD" id="cd03801">
    <property type="entry name" value="GT4_PimA-like"/>
    <property type="match status" value="1"/>
</dbReference>
<dbReference type="InterPro" id="IPR001296">
    <property type="entry name" value="Glyco_trans_1"/>
</dbReference>
<comment type="caution">
    <text evidence="4">The sequence shown here is derived from an EMBL/GenBank/DDBJ whole genome shotgun (WGS) entry which is preliminary data.</text>
</comment>
<feature type="compositionally biased region" description="Low complexity" evidence="1">
    <location>
        <begin position="390"/>
        <end position="400"/>
    </location>
</feature>
<evidence type="ECO:0000259" key="3">
    <source>
        <dbReference type="Pfam" id="PF13439"/>
    </source>
</evidence>
<dbReference type="Gene3D" id="3.40.50.2000">
    <property type="entry name" value="Glycogen Phosphorylase B"/>
    <property type="match status" value="2"/>
</dbReference>
<evidence type="ECO:0000256" key="1">
    <source>
        <dbReference type="SAM" id="MobiDB-lite"/>
    </source>
</evidence>
<dbReference type="InterPro" id="IPR028098">
    <property type="entry name" value="Glyco_trans_4-like_N"/>
</dbReference>
<dbReference type="Pfam" id="PF00534">
    <property type="entry name" value="Glycos_transf_1"/>
    <property type="match status" value="1"/>
</dbReference>
<sequence>MKLIVIGTRGFPYIQGGIETHCQGLYPELVKLGCDVTVVRRTAYINASNKIKKFHGVKFKDIWTPKLKSLEAIVHTFLALIYCSIKRPDIVHFHGIGPSIFVPLARILGLRVVVTTQGPDYDRQKWGTFAKFVLKLGEKLGTKYSNEVIVVSDVIEKLTQDKYNRFNSNLIFNGVNFPNKSENTEYIKSLGLTKNGYIIAVARFVEEKGFHYLIDAYIALKNKDYKLVLVGDADHETNYSLELKKKARENGIVLTGFIKGEQLNEIFSHARLFILPSFHEGLSLALLEALSYDLDVLVSDIPANTSAPLAKDSFFPVGNVKELTRRLSYKLKEPVFSDKYDLNEYQWDIIAKKTYKVYTKALPARKSKQIQVGQEKVTYVEIQQPHKTSNRISRNSESSNPPKTASVL</sequence>
<accession>A0ABW5IL05</accession>
<evidence type="ECO:0000259" key="2">
    <source>
        <dbReference type="Pfam" id="PF00534"/>
    </source>
</evidence>
<dbReference type="InterPro" id="IPR050194">
    <property type="entry name" value="Glycosyltransferase_grp1"/>
</dbReference>
<keyword evidence="4" id="KW-0808">Transferase</keyword>
<feature type="domain" description="Glycosyltransferase subfamily 4-like N-terminal" evidence="3">
    <location>
        <begin position="16"/>
        <end position="176"/>
    </location>
</feature>
<dbReference type="RefSeq" id="WP_377506741.1">
    <property type="nucleotide sequence ID" value="NZ_JBHULU010000015.1"/>
</dbReference>
<dbReference type="PANTHER" id="PTHR45947:SF3">
    <property type="entry name" value="SULFOQUINOVOSYL TRANSFERASE SQD2"/>
    <property type="match status" value="1"/>
</dbReference>
<protein>
    <submittedName>
        <fullName evidence="4">Glycosyltransferase family 4 protein</fullName>
        <ecNumber evidence="4">2.4.-.-</ecNumber>
    </submittedName>
</protein>
<dbReference type="SUPFAM" id="SSF53756">
    <property type="entry name" value="UDP-Glycosyltransferase/glycogen phosphorylase"/>
    <property type="match status" value="1"/>
</dbReference>
<feature type="region of interest" description="Disordered" evidence="1">
    <location>
        <begin position="384"/>
        <end position="408"/>
    </location>
</feature>
<dbReference type="GO" id="GO:0016757">
    <property type="term" value="F:glycosyltransferase activity"/>
    <property type="evidence" value="ECO:0007669"/>
    <property type="project" value="UniProtKB-KW"/>
</dbReference>
<evidence type="ECO:0000313" key="5">
    <source>
        <dbReference type="Proteomes" id="UP001597544"/>
    </source>
</evidence>
<name>A0ABW5IL05_9BACT</name>
<dbReference type="Pfam" id="PF13439">
    <property type="entry name" value="Glyco_transf_4"/>
    <property type="match status" value="1"/>
</dbReference>
<dbReference type="PANTHER" id="PTHR45947">
    <property type="entry name" value="SULFOQUINOVOSYL TRANSFERASE SQD2"/>
    <property type="match status" value="1"/>
</dbReference>
<feature type="domain" description="Glycosyl transferase family 1" evidence="2">
    <location>
        <begin position="185"/>
        <end position="338"/>
    </location>
</feature>
<reference evidence="5" key="1">
    <citation type="journal article" date="2019" name="Int. J. Syst. Evol. Microbiol.">
        <title>The Global Catalogue of Microorganisms (GCM) 10K type strain sequencing project: providing services to taxonomists for standard genome sequencing and annotation.</title>
        <authorList>
            <consortium name="The Broad Institute Genomics Platform"/>
            <consortium name="The Broad Institute Genome Sequencing Center for Infectious Disease"/>
            <person name="Wu L."/>
            <person name="Ma J."/>
        </authorList>
    </citation>
    <scope>NUCLEOTIDE SEQUENCE [LARGE SCALE GENOMIC DNA]</scope>
    <source>
        <strain evidence="5">KCTC 42498</strain>
    </source>
</reference>
<dbReference type="Proteomes" id="UP001597544">
    <property type="component" value="Unassembled WGS sequence"/>
</dbReference>
<proteinExistence type="predicted"/>
<keyword evidence="5" id="KW-1185">Reference proteome</keyword>
<gene>
    <name evidence="4" type="ORF">ACFSRY_10730</name>
</gene>
<evidence type="ECO:0000313" key="4">
    <source>
        <dbReference type="EMBL" id="MFD2514342.1"/>
    </source>
</evidence>
<dbReference type="EC" id="2.4.-.-" evidence="4"/>
<keyword evidence="4" id="KW-0328">Glycosyltransferase</keyword>
<organism evidence="4 5">
    <name type="scientific">Pontibacter locisalis</name>
    <dbReference type="NCBI Taxonomy" id="1719035"/>
    <lineage>
        <taxon>Bacteria</taxon>
        <taxon>Pseudomonadati</taxon>
        <taxon>Bacteroidota</taxon>
        <taxon>Cytophagia</taxon>
        <taxon>Cytophagales</taxon>
        <taxon>Hymenobacteraceae</taxon>
        <taxon>Pontibacter</taxon>
    </lineage>
</organism>
<dbReference type="EMBL" id="JBHULU010000015">
    <property type="protein sequence ID" value="MFD2514342.1"/>
    <property type="molecule type" value="Genomic_DNA"/>
</dbReference>